<evidence type="ECO:0000313" key="3">
    <source>
        <dbReference type="Proteomes" id="UP001056291"/>
    </source>
</evidence>
<dbReference type="InterPro" id="IPR029069">
    <property type="entry name" value="HotDog_dom_sf"/>
</dbReference>
<keyword evidence="3" id="KW-1185">Reference proteome</keyword>
<proteinExistence type="predicted"/>
<dbReference type="PANTHER" id="PTHR43664">
    <property type="entry name" value="MONOAMINE OXIDASE-RELATED"/>
    <property type="match status" value="1"/>
</dbReference>
<dbReference type="SUPFAM" id="SSF54637">
    <property type="entry name" value="Thioesterase/thiol ester dehydrase-isomerase"/>
    <property type="match status" value="1"/>
</dbReference>
<dbReference type="InterPro" id="IPR002539">
    <property type="entry name" value="MaoC-like_dom"/>
</dbReference>
<dbReference type="RefSeq" id="WP_251937128.1">
    <property type="nucleotide sequence ID" value="NZ_CP098747.1"/>
</dbReference>
<evidence type="ECO:0000259" key="1">
    <source>
        <dbReference type="Pfam" id="PF01575"/>
    </source>
</evidence>
<dbReference type="Gene3D" id="3.10.129.10">
    <property type="entry name" value="Hotdog Thioesterase"/>
    <property type="match status" value="1"/>
</dbReference>
<accession>A0ABY4WAE0</accession>
<dbReference type="EMBL" id="CP098747">
    <property type="protein sequence ID" value="USG62882.1"/>
    <property type="molecule type" value="Genomic_DNA"/>
</dbReference>
<reference evidence="2" key="1">
    <citation type="submission" date="2022-06" db="EMBL/GenBank/DDBJ databases">
        <title>Sneathiella actinostolidae sp. nov., isolated from a sea anemonein the Western Pacific Ocean.</title>
        <authorList>
            <person name="Wei M.J."/>
        </authorList>
    </citation>
    <scope>NUCLEOTIDE SEQUENCE</scope>
    <source>
        <strain evidence="2">PHK-P5</strain>
    </source>
</reference>
<name>A0ABY4WAE0_9PROT</name>
<feature type="domain" description="MaoC-like" evidence="1">
    <location>
        <begin position="20"/>
        <end position="115"/>
    </location>
</feature>
<dbReference type="Proteomes" id="UP001056291">
    <property type="component" value="Chromosome"/>
</dbReference>
<gene>
    <name evidence="2" type="ORF">NBZ79_07820</name>
</gene>
<evidence type="ECO:0000313" key="2">
    <source>
        <dbReference type="EMBL" id="USG62882.1"/>
    </source>
</evidence>
<dbReference type="Pfam" id="PF01575">
    <property type="entry name" value="MaoC_dehydratas"/>
    <property type="match status" value="1"/>
</dbReference>
<sequence length="147" mass="16181">MSEKLYYDDIKVGDIFTGNSLVLDRARMLEFAAEFDDQPMHLDADAAKAMGFKDVIACGAYTFSLSSGASTKIWQEWHFLPSGLGIEVSFMLPLFAGDVLTGEMEITSKRLSSKPGKGWLANCFTLRNQDGKVALITKSNSLLLTRS</sequence>
<dbReference type="PANTHER" id="PTHR43664:SF1">
    <property type="entry name" value="BETA-METHYLMALYL-COA DEHYDRATASE"/>
    <property type="match status" value="1"/>
</dbReference>
<organism evidence="2 3">
    <name type="scientific">Sneathiella marina</name>
    <dbReference type="NCBI Taxonomy" id="2950108"/>
    <lineage>
        <taxon>Bacteria</taxon>
        <taxon>Pseudomonadati</taxon>
        <taxon>Pseudomonadota</taxon>
        <taxon>Alphaproteobacteria</taxon>
        <taxon>Sneathiellales</taxon>
        <taxon>Sneathiellaceae</taxon>
        <taxon>Sneathiella</taxon>
    </lineage>
</organism>
<dbReference type="InterPro" id="IPR052342">
    <property type="entry name" value="MCH/BMMD"/>
</dbReference>
<protein>
    <recommendedName>
        <fullName evidence="1">MaoC-like domain-containing protein</fullName>
    </recommendedName>
</protein>